<feature type="domain" description="ABC transporter" evidence="4">
    <location>
        <begin position="3"/>
        <end position="219"/>
    </location>
</feature>
<protein>
    <submittedName>
        <fullName evidence="5">Peptide ABC transporter ATP-binding protein</fullName>
    </submittedName>
</protein>
<evidence type="ECO:0000256" key="3">
    <source>
        <dbReference type="ARBA" id="ARBA00022840"/>
    </source>
</evidence>
<keyword evidence="3 5" id="KW-0067">ATP-binding</keyword>
<dbReference type="Pfam" id="PF00005">
    <property type="entry name" value="ABC_tran"/>
    <property type="match status" value="1"/>
</dbReference>
<dbReference type="RefSeq" id="WP_203922647.1">
    <property type="nucleotide sequence ID" value="NZ_BONZ01000077.1"/>
</dbReference>
<dbReference type="EMBL" id="BONZ01000077">
    <property type="protein sequence ID" value="GIH19178.1"/>
    <property type="molecule type" value="Genomic_DNA"/>
</dbReference>
<keyword evidence="1" id="KW-0813">Transport</keyword>
<evidence type="ECO:0000256" key="1">
    <source>
        <dbReference type="ARBA" id="ARBA00022448"/>
    </source>
</evidence>
<dbReference type="InterPro" id="IPR017871">
    <property type="entry name" value="ABC_transporter-like_CS"/>
</dbReference>
<organism evidence="5 6">
    <name type="scientific">Rugosimonospora africana</name>
    <dbReference type="NCBI Taxonomy" id="556532"/>
    <lineage>
        <taxon>Bacteria</taxon>
        <taxon>Bacillati</taxon>
        <taxon>Actinomycetota</taxon>
        <taxon>Actinomycetes</taxon>
        <taxon>Micromonosporales</taxon>
        <taxon>Micromonosporaceae</taxon>
        <taxon>Rugosimonospora</taxon>
    </lineage>
</organism>
<keyword evidence="6" id="KW-1185">Reference proteome</keyword>
<dbReference type="Proteomes" id="UP000642748">
    <property type="component" value="Unassembled WGS sequence"/>
</dbReference>
<dbReference type="PANTHER" id="PTHR24220:SF86">
    <property type="entry name" value="ABC TRANSPORTER ABCH.1"/>
    <property type="match status" value="1"/>
</dbReference>
<dbReference type="InterPro" id="IPR003439">
    <property type="entry name" value="ABC_transporter-like_ATP-bd"/>
</dbReference>
<dbReference type="PROSITE" id="PS00211">
    <property type="entry name" value="ABC_TRANSPORTER_1"/>
    <property type="match status" value="1"/>
</dbReference>
<reference evidence="5" key="1">
    <citation type="submission" date="2021-01" db="EMBL/GenBank/DDBJ databases">
        <title>Whole genome shotgun sequence of Rugosimonospora africana NBRC 104875.</title>
        <authorList>
            <person name="Komaki H."/>
            <person name="Tamura T."/>
        </authorList>
    </citation>
    <scope>NUCLEOTIDE SEQUENCE</scope>
    <source>
        <strain evidence="5">NBRC 104875</strain>
    </source>
</reference>
<dbReference type="InterPro" id="IPR003593">
    <property type="entry name" value="AAA+_ATPase"/>
</dbReference>
<gene>
    <name evidence="5" type="ORF">Raf01_73500</name>
</gene>
<dbReference type="GO" id="GO:0098796">
    <property type="term" value="C:membrane protein complex"/>
    <property type="evidence" value="ECO:0007669"/>
    <property type="project" value="UniProtKB-ARBA"/>
</dbReference>
<comment type="caution">
    <text evidence="5">The sequence shown here is derived from an EMBL/GenBank/DDBJ whole genome shotgun (WGS) entry which is preliminary data.</text>
</comment>
<evidence type="ECO:0000256" key="2">
    <source>
        <dbReference type="ARBA" id="ARBA00022741"/>
    </source>
</evidence>
<evidence type="ECO:0000313" key="5">
    <source>
        <dbReference type="EMBL" id="GIH19178.1"/>
    </source>
</evidence>
<dbReference type="InterPro" id="IPR027417">
    <property type="entry name" value="P-loop_NTPase"/>
</dbReference>
<dbReference type="GO" id="GO:0005524">
    <property type="term" value="F:ATP binding"/>
    <property type="evidence" value="ECO:0007669"/>
    <property type="project" value="UniProtKB-KW"/>
</dbReference>
<accession>A0A8J3R090</accession>
<dbReference type="PANTHER" id="PTHR24220">
    <property type="entry name" value="IMPORT ATP-BINDING PROTEIN"/>
    <property type="match status" value="1"/>
</dbReference>
<dbReference type="GO" id="GO:0016887">
    <property type="term" value="F:ATP hydrolysis activity"/>
    <property type="evidence" value="ECO:0007669"/>
    <property type="project" value="InterPro"/>
</dbReference>
<sequence length="221" mass="23670">MIVELRDVHKTYPGTPPVHSLRGVNLSVEPGERVAVVGASGSGKSTLLNLMAGLDRPSGGQVRIAGVDIGSLNDRELSGVRAYHIGVVFQHFHLMESLPAVENVAAGLLYRGVAARARREYSYAALARVGLSHRRDQRPGKLSGGERQRVAIARAIVGRPTLLLADEPTGNLDSATGAEVMTLLHELAREGCTLVVVTHDRRVAGTLDRRIEVRDGQVIAP</sequence>
<evidence type="ECO:0000259" key="4">
    <source>
        <dbReference type="PROSITE" id="PS50893"/>
    </source>
</evidence>
<dbReference type="GO" id="GO:0022857">
    <property type="term" value="F:transmembrane transporter activity"/>
    <property type="evidence" value="ECO:0007669"/>
    <property type="project" value="TreeGrafter"/>
</dbReference>
<dbReference type="FunFam" id="3.40.50.300:FF:000032">
    <property type="entry name" value="Export ABC transporter ATP-binding protein"/>
    <property type="match status" value="1"/>
</dbReference>
<proteinExistence type="predicted"/>
<dbReference type="InterPro" id="IPR015854">
    <property type="entry name" value="ABC_transpr_LolD-like"/>
</dbReference>
<dbReference type="CDD" id="cd03255">
    <property type="entry name" value="ABC_MJ0796_LolCDE_FtsE"/>
    <property type="match status" value="1"/>
</dbReference>
<dbReference type="AlphaFoldDB" id="A0A8J3R090"/>
<dbReference type="PROSITE" id="PS50893">
    <property type="entry name" value="ABC_TRANSPORTER_2"/>
    <property type="match status" value="1"/>
</dbReference>
<dbReference type="SUPFAM" id="SSF52540">
    <property type="entry name" value="P-loop containing nucleoside triphosphate hydrolases"/>
    <property type="match status" value="1"/>
</dbReference>
<dbReference type="GO" id="GO:0005886">
    <property type="term" value="C:plasma membrane"/>
    <property type="evidence" value="ECO:0007669"/>
    <property type="project" value="TreeGrafter"/>
</dbReference>
<dbReference type="InterPro" id="IPR017911">
    <property type="entry name" value="MacB-like_ATP-bd"/>
</dbReference>
<evidence type="ECO:0000313" key="6">
    <source>
        <dbReference type="Proteomes" id="UP000642748"/>
    </source>
</evidence>
<dbReference type="SMART" id="SM00382">
    <property type="entry name" value="AAA"/>
    <property type="match status" value="1"/>
</dbReference>
<keyword evidence="2" id="KW-0547">Nucleotide-binding</keyword>
<name>A0A8J3R090_9ACTN</name>
<dbReference type="Gene3D" id="3.40.50.300">
    <property type="entry name" value="P-loop containing nucleotide triphosphate hydrolases"/>
    <property type="match status" value="1"/>
</dbReference>